<feature type="compositionally biased region" description="Low complexity" evidence="1">
    <location>
        <begin position="268"/>
        <end position="294"/>
    </location>
</feature>
<feature type="compositionally biased region" description="Low complexity" evidence="1">
    <location>
        <begin position="96"/>
        <end position="116"/>
    </location>
</feature>
<organism evidence="2 3">
    <name type="scientific">Tetradesmus obliquus</name>
    <name type="common">Green alga</name>
    <name type="synonym">Acutodesmus obliquus</name>
    <dbReference type="NCBI Taxonomy" id="3088"/>
    <lineage>
        <taxon>Eukaryota</taxon>
        <taxon>Viridiplantae</taxon>
        <taxon>Chlorophyta</taxon>
        <taxon>core chlorophytes</taxon>
        <taxon>Chlorophyceae</taxon>
        <taxon>CS clade</taxon>
        <taxon>Sphaeropleales</taxon>
        <taxon>Scenedesmaceae</taxon>
        <taxon>Tetradesmus</taxon>
    </lineage>
</organism>
<proteinExistence type="predicted"/>
<feature type="region of interest" description="Disordered" evidence="1">
    <location>
        <begin position="54"/>
        <end position="130"/>
    </location>
</feature>
<feature type="compositionally biased region" description="Polar residues" evidence="1">
    <location>
        <begin position="117"/>
        <end position="130"/>
    </location>
</feature>
<feature type="compositionally biased region" description="Low complexity" evidence="1">
    <location>
        <begin position="57"/>
        <end position="80"/>
    </location>
</feature>
<dbReference type="EMBL" id="FNXT01001079">
    <property type="protein sequence ID" value="SZX71793.1"/>
    <property type="molecule type" value="Genomic_DNA"/>
</dbReference>
<evidence type="ECO:0000313" key="3">
    <source>
        <dbReference type="Proteomes" id="UP000256970"/>
    </source>
</evidence>
<keyword evidence="3" id="KW-1185">Reference proteome</keyword>
<dbReference type="AlphaFoldDB" id="A0A383W3Q0"/>
<evidence type="ECO:0000256" key="1">
    <source>
        <dbReference type="SAM" id="MobiDB-lite"/>
    </source>
</evidence>
<name>A0A383W3Q0_TETOB</name>
<dbReference type="Proteomes" id="UP000256970">
    <property type="component" value="Unassembled WGS sequence"/>
</dbReference>
<reference evidence="2 3" key="1">
    <citation type="submission" date="2016-10" db="EMBL/GenBank/DDBJ databases">
        <authorList>
            <person name="Cai Z."/>
        </authorList>
    </citation>
    <scope>NUCLEOTIDE SEQUENCE [LARGE SCALE GENOMIC DNA]</scope>
</reference>
<protein>
    <submittedName>
        <fullName evidence="2">Uncharacterized protein</fullName>
    </submittedName>
</protein>
<sequence>MSATQNALFPSKYKQCFITSRPCCRHATPARTVAAAALPHVAAQAVLGGSLVCREGSSSASSRSQSSSRASTVVANAVNRIVRRGRSEPQAAGPSQQQPQQQKQQQQDQQQEHTQQPHLKQPQQPSNAEPQTQQPILIALGTTSAAAAKAVIMQLRTFGSAEVWATSSANHFTAVQALAEAHCLLAGQQQQQQQRQGLAATAQLSASDQAVADDQKRGLRKLTLHVQLTPAPVDEAVWAPGAANHLSTNRIRAVAELVEAMQVQLGSSGSNSADSSSAQSAAAGGSSSSSSSSSSGGGCVVLEARGEQAVTRALKAVLSLQAVQQGRLLLAPWAGPVVDVVAEKRGEQRTAGGLLLHVSWQDAAQ</sequence>
<accession>A0A383W3Q0</accession>
<evidence type="ECO:0000313" key="2">
    <source>
        <dbReference type="EMBL" id="SZX71793.1"/>
    </source>
</evidence>
<gene>
    <name evidence="2" type="ORF">BQ4739_LOCUS11907</name>
</gene>
<feature type="region of interest" description="Disordered" evidence="1">
    <location>
        <begin position="268"/>
        <end position="298"/>
    </location>
</feature>